<dbReference type="AlphaFoldDB" id="D3F9B4"/>
<dbReference type="RefSeq" id="WP_012932134.1">
    <property type="nucleotide sequence ID" value="NC_013739.1"/>
</dbReference>
<dbReference type="HOGENOM" id="CLU_144710_0_0_11"/>
<dbReference type="OrthoDB" id="5526358at2"/>
<dbReference type="STRING" id="469383.Cwoe_0646"/>
<reference evidence="2" key="2">
    <citation type="submission" date="2010-01" db="EMBL/GenBank/DDBJ databases">
        <title>The complete genome of Conexibacter woesei DSM 14684.</title>
        <authorList>
            <consortium name="US DOE Joint Genome Institute (JGI-PGF)"/>
            <person name="Lucas S."/>
            <person name="Copeland A."/>
            <person name="Lapidus A."/>
            <person name="Glavina del Rio T."/>
            <person name="Dalin E."/>
            <person name="Tice H."/>
            <person name="Bruce D."/>
            <person name="Goodwin L."/>
            <person name="Pitluck S."/>
            <person name="Kyrpides N."/>
            <person name="Mavromatis K."/>
            <person name="Ivanova N."/>
            <person name="Mikhailova N."/>
            <person name="Chertkov O."/>
            <person name="Brettin T."/>
            <person name="Detter J.C."/>
            <person name="Han C."/>
            <person name="Larimer F."/>
            <person name="Land M."/>
            <person name="Hauser L."/>
            <person name="Markowitz V."/>
            <person name="Cheng J.-F."/>
            <person name="Hugenholtz P."/>
            <person name="Woyke T."/>
            <person name="Wu D."/>
            <person name="Pukall R."/>
            <person name="Steenblock K."/>
            <person name="Schneider S."/>
            <person name="Klenk H.-P."/>
            <person name="Eisen J.A."/>
        </authorList>
    </citation>
    <scope>NUCLEOTIDE SEQUENCE [LARGE SCALE GENOMIC DNA]</scope>
    <source>
        <strain evidence="2">DSM 14684 / CIP 108061 / JCM 11494 / NBRC 100937 / ID131577</strain>
    </source>
</reference>
<dbReference type="Proteomes" id="UP000008229">
    <property type="component" value="Chromosome"/>
</dbReference>
<reference evidence="1 2" key="1">
    <citation type="journal article" date="2010" name="Stand. Genomic Sci.">
        <title>Complete genome sequence of Conexibacter woesei type strain (ID131577).</title>
        <authorList>
            <person name="Pukall R."/>
            <person name="Lapidus A."/>
            <person name="Glavina Del Rio T."/>
            <person name="Copeland A."/>
            <person name="Tice H."/>
            <person name="Cheng J.-F."/>
            <person name="Lucas S."/>
            <person name="Chen F."/>
            <person name="Nolan M."/>
            <person name="Bruce D."/>
            <person name="Goodwin L."/>
            <person name="Pitluck S."/>
            <person name="Mavromatis K."/>
            <person name="Ivanova N."/>
            <person name="Ovchinnikova G."/>
            <person name="Pati A."/>
            <person name="Chen A."/>
            <person name="Palaniappan K."/>
            <person name="Land M."/>
            <person name="Hauser L."/>
            <person name="Chang Y.-J."/>
            <person name="Jeffries C.D."/>
            <person name="Chain P."/>
            <person name="Meincke L."/>
            <person name="Sims D."/>
            <person name="Brettin T."/>
            <person name="Detter J.C."/>
            <person name="Rohde M."/>
            <person name="Goeker M."/>
            <person name="Bristow J."/>
            <person name="Eisen J.A."/>
            <person name="Markowitz V."/>
            <person name="Kyrpides N.C."/>
            <person name="Klenk H.-P."/>
            <person name="Hugenholtz P."/>
        </authorList>
    </citation>
    <scope>NUCLEOTIDE SEQUENCE [LARGE SCALE GENOMIC DNA]</scope>
    <source>
        <strain evidence="2">DSM 14684 / CIP 108061 / JCM 11494 / NBRC 100937 / ID131577</strain>
    </source>
</reference>
<dbReference type="eggNOG" id="COG0789">
    <property type="taxonomic scope" value="Bacteria"/>
</dbReference>
<dbReference type="EMBL" id="CP001854">
    <property type="protein sequence ID" value="ADB49081.1"/>
    <property type="molecule type" value="Genomic_DNA"/>
</dbReference>
<evidence type="ECO:0000313" key="1">
    <source>
        <dbReference type="EMBL" id="ADB49081.1"/>
    </source>
</evidence>
<evidence type="ECO:0008006" key="3">
    <source>
        <dbReference type="Google" id="ProtNLM"/>
    </source>
</evidence>
<protein>
    <recommendedName>
        <fullName evidence="3">Transcriptional regulator, MerR family</fullName>
    </recommendedName>
</protein>
<organism evidence="1 2">
    <name type="scientific">Conexibacter woesei (strain DSM 14684 / CCUG 47730 / CIP 108061 / JCM 11494 / NBRC 100937 / ID131577)</name>
    <dbReference type="NCBI Taxonomy" id="469383"/>
    <lineage>
        <taxon>Bacteria</taxon>
        <taxon>Bacillati</taxon>
        <taxon>Actinomycetota</taxon>
        <taxon>Thermoleophilia</taxon>
        <taxon>Solirubrobacterales</taxon>
        <taxon>Conexibacteraceae</taxon>
        <taxon>Conexibacter</taxon>
    </lineage>
</organism>
<dbReference type="KEGG" id="cwo:Cwoe_0646"/>
<proteinExistence type="predicted"/>
<accession>D3F9B4</accession>
<dbReference type="Pfam" id="PF13591">
    <property type="entry name" value="MerR_2"/>
    <property type="match status" value="1"/>
</dbReference>
<name>D3F9B4_CONWI</name>
<evidence type="ECO:0000313" key="2">
    <source>
        <dbReference type="Proteomes" id="UP000008229"/>
    </source>
</evidence>
<dbReference type="Gene3D" id="1.10.1660.10">
    <property type="match status" value="1"/>
</dbReference>
<keyword evidence="2" id="KW-1185">Reference proteome</keyword>
<sequence>MSAPTRTRIAALVVPPPAEQLPLDAVARRAGLHPELVRRLVALGALEPIAGTRAAPRFSTETASRLTLMLRLRRDLGLNWAGALLALDLLDRIETLQARLARYEHPTDRGR</sequence>
<gene>
    <name evidence="1" type="ordered locus">Cwoe_0646</name>
</gene>